<dbReference type="InterPro" id="IPR001775">
    <property type="entry name" value="GspD/PilQ"/>
</dbReference>
<evidence type="ECO:0000256" key="2">
    <source>
        <dbReference type="ARBA" id="ARBA00023287"/>
    </source>
</evidence>
<feature type="region of interest" description="Disordered" evidence="6">
    <location>
        <begin position="460"/>
        <end position="501"/>
    </location>
</feature>
<dbReference type="Pfam" id="PF00263">
    <property type="entry name" value="Secretin"/>
    <property type="match status" value="1"/>
</dbReference>
<evidence type="ECO:0000256" key="6">
    <source>
        <dbReference type="SAM" id="MobiDB-lite"/>
    </source>
</evidence>
<evidence type="ECO:0000259" key="8">
    <source>
        <dbReference type="Pfam" id="PF00263"/>
    </source>
</evidence>
<dbReference type="PRINTS" id="PR00811">
    <property type="entry name" value="BCTERIALGSPD"/>
</dbReference>
<dbReference type="InterPro" id="IPR050810">
    <property type="entry name" value="Bact_Secretion_Sys_Channel"/>
</dbReference>
<keyword evidence="2" id="KW-0178">Competence</keyword>
<dbReference type="RefSeq" id="WP_325124889.1">
    <property type="nucleotide sequence ID" value="NZ_BAAAFN010000011.1"/>
</dbReference>
<dbReference type="PROSITE" id="PS00875">
    <property type="entry name" value="T2SP_D"/>
    <property type="match status" value="1"/>
</dbReference>
<comment type="function">
    <text evidence="3">Required for type IV pilus biogenesis and competence. Could function as a pore for exit of the pilus but also as a channel for entry of heme and antimicrobial agents and uptake of transforming DNA.</text>
</comment>
<feature type="domain" description="Pilus formation protein N-terminal" evidence="9">
    <location>
        <begin position="40"/>
        <end position="107"/>
    </location>
</feature>
<evidence type="ECO:0000256" key="5">
    <source>
        <dbReference type="RuleBase" id="RU004003"/>
    </source>
</evidence>
<feature type="domain" description="Type II/III secretion system secretin-like" evidence="8">
    <location>
        <begin position="253"/>
        <end position="408"/>
    </location>
</feature>
<dbReference type="InterPro" id="IPR032789">
    <property type="entry name" value="T2SS-T3SS_pil_N"/>
</dbReference>
<gene>
    <name evidence="10" type="ORF">GCM10009125_15920</name>
</gene>
<feature type="chain" id="PRO_5045194840" description="Type IV pilus biogenesis and competence protein PilQ" evidence="7">
    <location>
        <begin position="26"/>
        <end position="501"/>
    </location>
</feature>
<reference evidence="10 11" key="1">
    <citation type="journal article" date="2019" name="Int. J. Syst. Evol. Microbiol.">
        <title>The Global Catalogue of Microorganisms (GCM) 10K type strain sequencing project: providing services to taxonomists for standard genome sequencing and annotation.</title>
        <authorList>
            <consortium name="The Broad Institute Genomics Platform"/>
            <consortium name="The Broad Institute Genome Sequencing Center for Infectious Disease"/>
            <person name="Wu L."/>
            <person name="Ma J."/>
        </authorList>
    </citation>
    <scope>NUCLEOTIDE SEQUENCE [LARGE SCALE GENOMIC DNA]</scope>
    <source>
        <strain evidence="10 11">JCM 16240</strain>
    </source>
</reference>
<proteinExistence type="inferred from homology"/>
<dbReference type="InterPro" id="IPR004845">
    <property type="entry name" value="T2SS_GspD_CS"/>
</dbReference>
<evidence type="ECO:0000259" key="9">
    <source>
        <dbReference type="Pfam" id="PF13629"/>
    </source>
</evidence>
<evidence type="ECO:0000256" key="7">
    <source>
        <dbReference type="SAM" id="SignalP"/>
    </source>
</evidence>
<dbReference type="Proteomes" id="UP001501176">
    <property type="component" value="Unassembled WGS sequence"/>
</dbReference>
<evidence type="ECO:0000313" key="11">
    <source>
        <dbReference type="Proteomes" id="UP001501176"/>
    </source>
</evidence>
<dbReference type="PANTHER" id="PTHR30332:SF17">
    <property type="entry name" value="TYPE IV PILIATION SYSTEM PROTEIN DR_0774-RELATED"/>
    <property type="match status" value="1"/>
</dbReference>
<comment type="caution">
    <text evidence="10">The sequence shown here is derived from an EMBL/GenBank/DDBJ whole genome shotgun (WGS) entry which is preliminary data.</text>
</comment>
<feature type="compositionally biased region" description="Low complexity" evidence="6">
    <location>
        <begin position="479"/>
        <end position="489"/>
    </location>
</feature>
<dbReference type="Pfam" id="PF13629">
    <property type="entry name" value="T2SS-T3SS_pil_N"/>
    <property type="match status" value="1"/>
</dbReference>
<name>A0ABN0TQP0_9BURK</name>
<evidence type="ECO:0000256" key="3">
    <source>
        <dbReference type="ARBA" id="ARBA00024678"/>
    </source>
</evidence>
<evidence type="ECO:0000313" key="10">
    <source>
        <dbReference type="EMBL" id="GAA0227727.1"/>
    </source>
</evidence>
<feature type="signal peptide" evidence="7">
    <location>
        <begin position="1"/>
        <end position="25"/>
    </location>
</feature>
<comment type="similarity">
    <text evidence="5">Belongs to the bacterial secretin family.</text>
</comment>
<evidence type="ECO:0000256" key="4">
    <source>
        <dbReference type="ARBA" id="ARBA00025897"/>
    </source>
</evidence>
<dbReference type="PANTHER" id="PTHR30332">
    <property type="entry name" value="PROBABLE GENERAL SECRETION PATHWAY PROTEIN D"/>
    <property type="match status" value="1"/>
</dbReference>
<protein>
    <recommendedName>
        <fullName evidence="1">Type IV pilus biogenesis and competence protein PilQ</fullName>
    </recommendedName>
</protein>
<sequence length="501" mass="52953">MKTCLSAACRLCTVFCLSWMPAIQAAAAAASAGTPAAVNETSLALQAGEVRVLGIPGVARVAVGDGKILNAVSTDDREVIVFARKPGFSTLHAWTADGQAYRYAVEVAPEGARQLQDELRTLLERIPGARVTSLGDKLLVEGDDLSDGDRQRLAELGRRYPQLLDFTGTVGWDQMVLLDVRVVEVPRSLLREVGLRWGGQSAGGVNAGLGWDGGSRRYADRPGETVLPLAFPSPRAAGYFGINALLSARIDLLAQDGRAVVLAQPQLLARSGATAEFLAGGEVPYSTVDGNGNTQTAFKPYGVSLRITPSIERSGAVRSRLEVEVSAIDPSLSVPGGPSLKTRRTATEFNVRSGQTLVLAGFLSRDTARNVDRVPGLGELPVLGALFRSVRFQRNETELAILVTPQLVTADHPRMDLRVRRADAILDRAFPAEPVLLAPMRPATPVSVRVPGSGWNPRAIGPDSQWLGAAGMPGGSAPEGGASAASGFPFRQKTRIAGEAS</sequence>
<organism evidence="10 11">
    <name type="scientific">Castellaniella daejeonensis</name>
    <dbReference type="NCBI Taxonomy" id="659013"/>
    <lineage>
        <taxon>Bacteria</taxon>
        <taxon>Pseudomonadati</taxon>
        <taxon>Pseudomonadota</taxon>
        <taxon>Betaproteobacteria</taxon>
        <taxon>Burkholderiales</taxon>
        <taxon>Alcaligenaceae</taxon>
        <taxon>Castellaniella</taxon>
    </lineage>
</organism>
<dbReference type="EMBL" id="BAAAFN010000011">
    <property type="protein sequence ID" value="GAA0227727.1"/>
    <property type="molecule type" value="Genomic_DNA"/>
</dbReference>
<evidence type="ECO:0000256" key="1">
    <source>
        <dbReference type="ARBA" id="ARBA00014124"/>
    </source>
</evidence>
<keyword evidence="11" id="KW-1185">Reference proteome</keyword>
<dbReference type="InterPro" id="IPR004846">
    <property type="entry name" value="T2SS/T3SS_dom"/>
</dbReference>
<comment type="subunit">
    <text evidence="4">Homododecamer. Tetramer of trimer.</text>
</comment>
<keyword evidence="7" id="KW-0732">Signal</keyword>
<accession>A0ABN0TQP0</accession>